<evidence type="ECO:0000256" key="2">
    <source>
        <dbReference type="SAM" id="MobiDB-lite"/>
    </source>
</evidence>
<dbReference type="OrthoDB" id="70142at2759"/>
<reference evidence="3" key="1">
    <citation type="submission" date="2020-11" db="EMBL/GenBank/DDBJ databases">
        <authorList>
            <person name="Tran Van P."/>
        </authorList>
    </citation>
    <scope>NUCLEOTIDE SEQUENCE</scope>
</reference>
<feature type="compositionally biased region" description="Polar residues" evidence="2">
    <location>
        <begin position="290"/>
        <end position="299"/>
    </location>
</feature>
<dbReference type="PANTHER" id="PTHR13037:SF24">
    <property type="entry name" value="POLYCOMB PROTEIN PCL-RELATED"/>
    <property type="match status" value="1"/>
</dbReference>
<organism evidence="3">
    <name type="scientific">Cyprideis torosa</name>
    <dbReference type="NCBI Taxonomy" id="163714"/>
    <lineage>
        <taxon>Eukaryota</taxon>
        <taxon>Metazoa</taxon>
        <taxon>Ecdysozoa</taxon>
        <taxon>Arthropoda</taxon>
        <taxon>Crustacea</taxon>
        <taxon>Oligostraca</taxon>
        <taxon>Ostracoda</taxon>
        <taxon>Podocopa</taxon>
        <taxon>Podocopida</taxon>
        <taxon>Cytherocopina</taxon>
        <taxon>Cytheroidea</taxon>
        <taxon>Cytherideidae</taxon>
        <taxon>Cyprideis</taxon>
    </lineage>
</organism>
<evidence type="ECO:0000313" key="3">
    <source>
        <dbReference type="EMBL" id="CAD7223396.1"/>
    </source>
</evidence>
<keyword evidence="1" id="KW-0945">Host-virus interaction</keyword>
<dbReference type="AlphaFoldDB" id="A0A7R8W6Y1"/>
<name>A0A7R8W6Y1_9CRUS</name>
<dbReference type="PANTHER" id="PTHR13037">
    <property type="entry name" value="FORMIN"/>
    <property type="match status" value="1"/>
</dbReference>
<evidence type="ECO:0000256" key="1">
    <source>
        <dbReference type="ARBA" id="ARBA00022581"/>
    </source>
</evidence>
<feature type="region of interest" description="Disordered" evidence="2">
    <location>
        <begin position="278"/>
        <end position="299"/>
    </location>
</feature>
<feature type="compositionally biased region" description="Pro residues" evidence="2">
    <location>
        <begin position="1"/>
        <end position="24"/>
    </location>
</feature>
<feature type="region of interest" description="Disordered" evidence="2">
    <location>
        <begin position="1"/>
        <end position="102"/>
    </location>
</feature>
<accession>A0A7R8W6Y1</accession>
<protein>
    <submittedName>
        <fullName evidence="3">Uncharacterized protein</fullName>
    </submittedName>
</protein>
<dbReference type="EMBL" id="OB660193">
    <property type="protein sequence ID" value="CAD7223396.1"/>
    <property type="molecule type" value="Genomic_DNA"/>
</dbReference>
<feature type="compositionally biased region" description="Pro residues" evidence="2">
    <location>
        <begin position="42"/>
        <end position="99"/>
    </location>
</feature>
<dbReference type="PRINTS" id="PR01217">
    <property type="entry name" value="PRICHEXTENSN"/>
</dbReference>
<gene>
    <name evidence="3" type="ORF">CTOB1V02_LOCUS1381</name>
</gene>
<proteinExistence type="predicted"/>
<sequence>MKIPLSPAPKPKTPLAPRPIPIPVPLDLNINLESDDEDAEPLPIPEPPPDTPTPPPTPPPPREPTPPPPKPPTPPPKPPTPPPREPTPPPPKPETPPPDHAWVKYNRSKVERGLPEATAIFKTFDFYIDGVRFLPENIKLCKVTGRFFNMNLGKGQELQAPISAYPQVSSPGMTPKMEFRTSINKDGVIINPDVTCLLRLYGYEITTNRVVAMGSALIGIFNTNLPKPLLKVGGHQIRVHEGLPNPDGGIENLMDDDLDENPVIPGLTVLVRLLPSGGKEEPAPNYESGYYNSEPSDPTGSEDNLYDYYMSLPAYKTDVKACCHEIQKARKEKVIEDDAQLEKWIENTLDQKKEGAKPSNIDLVHFVTYDKKFGVAVLVEQAFSLAMYHDHRFTRAFVQILTSSEIKGFLGKSSEKTRFITEQIDINSPMRAPKWLDNPKILKPKYDEKAVLLIRLYGIPVTFKGRTGVAHREGKSFDIKLEMTMGWVVAPVFENKCVRQHSYTAPLLKGSVPEDVLLKFSQAAPGGMAAVYAEVLKSGKVKTHETGASIDFSVWDGRFSANESAGVSVRQWSETFDADDGAPFASNSELISEPKSVMEKAAKARTPGSLSKLEPFHTLILEHADQREKDQGPHGESYEKQKAIFEKECLKEFDKAFLLALQKSGQPVLDT</sequence>